<evidence type="ECO:0000313" key="1">
    <source>
        <dbReference type="EMBL" id="AEN92090.1"/>
    </source>
</evidence>
<keyword evidence="1" id="KW-0614">Plasmid</keyword>
<geneLocation type="plasmid" evidence="1 2">
    <name>WSH-002_p1</name>
</geneLocation>
<evidence type="ECO:0000313" key="2">
    <source>
        <dbReference type="Proteomes" id="UP000001283"/>
    </source>
</evidence>
<gene>
    <name evidence="1" type="ORF">BMWSH_p10026</name>
</gene>
<accession>A0A8D3X587</accession>
<reference evidence="1 2" key="1">
    <citation type="journal article" date="2011" name="J. Bacteriol.">
        <title>Complete genome sequence of the industrial strain Bacillus megaterium WSH-002.</title>
        <authorList>
            <person name="Liu L."/>
            <person name="Li Y."/>
            <person name="Zhang J."/>
            <person name="Zou W."/>
            <person name="Zhou Z."/>
            <person name="Liu J."/>
            <person name="Li X."/>
            <person name="Wang L."/>
            <person name="Chen J."/>
        </authorList>
    </citation>
    <scope>NUCLEOTIDE SEQUENCE [LARGE SCALE GENOMIC DNA]</scope>
    <source>
        <strain evidence="2">WSH-002</strain>
        <plasmid evidence="1">WSH-002_p1</plasmid>
    </source>
</reference>
<organism evidence="1 2">
    <name type="scientific">Priestia megaterium (strain WSH-002)</name>
    <name type="common">Bacillus megaterium</name>
    <dbReference type="NCBI Taxonomy" id="1006007"/>
    <lineage>
        <taxon>Bacteria</taxon>
        <taxon>Bacillati</taxon>
        <taxon>Bacillota</taxon>
        <taxon>Bacilli</taxon>
        <taxon>Bacillales</taxon>
        <taxon>Bacillaceae</taxon>
        <taxon>Priestia</taxon>
    </lineage>
</organism>
<sequence length="40" mass="4772">MSKKLFIIYIEIQILNVLYVKEHDNIIDLSCFLIGYGFTY</sequence>
<dbReference type="EMBL" id="CP003018">
    <property type="protein sequence ID" value="AEN92090.1"/>
    <property type="molecule type" value="Genomic_DNA"/>
</dbReference>
<protein>
    <submittedName>
        <fullName evidence="1">Uncharacterized protein</fullName>
    </submittedName>
</protein>
<name>A0A8D3X587_PRIMW</name>
<dbReference type="Proteomes" id="UP000001283">
    <property type="component" value="Plasmid WSH-002_p1"/>
</dbReference>
<dbReference type="KEGG" id="bmh:BMWSH_p10026"/>
<proteinExistence type="predicted"/>
<dbReference type="AlphaFoldDB" id="A0A8D3X587"/>